<evidence type="ECO:0000313" key="3">
    <source>
        <dbReference type="Proteomes" id="UP000029579"/>
    </source>
</evidence>
<evidence type="ECO:0000256" key="1">
    <source>
        <dbReference type="ARBA" id="ARBA00023121"/>
    </source>
</evidence>
<proteinExistence type="predicted"/>
<dbReference type="InterPro" id="IPR043168">
    <property type="entry name" value="DegV_C"/>
</dbReference>
<dbReference type="OrthoDB" id="9780660at2"/>
<dbReference type="PANTHER" id="PTHR33434:SF2">
    <property type="entry name" value="FATTY ACID-BINDING PROTEIN TM_1468"/>
    <property type="match status" value="1"/>
</dbReference>
<accession>A0A095X160</accession>
<dbReference type="RefSeq" id="WP_037328348.1">
    <property type="nucleotide sequence ID" value="NZ_JRMW01000038.1"/>
</dbReference>
<reference evidence="2 3" key="1">
    <citation type="submission" date="2014-07" db="EMBL/GenBank/DDBJ databases">
        <authorList>
            <person name="McCorrison J."/>
            <person name="Sanka R."/>
            <person name="Torralba M."/>
            <person name="Gillis M."/>
            <person name="Haft D.H."/>
            <person name="Methe B."/>
            <person name="Sutton G."/>
            <person name="Nelson K.E."/>
        </authorList>
    </citation>
    <scope>NUCLEOTIDE SEQUENCE [LARGE SCALE GENOMIC DNA]</scope>
    <source>
        <strain evidence="2 3">S7-1-13</strain>
    </source>
</reference>
<evidence type="ECO:0000313" key="2">
    <source>
        <dbReference type="EMBL" id="KGF03588.1"/>
    </source>
</evidence>
<name>A0A095X160_9FIRM</name>
<dbReference type="EMBL" id="JRMW01000038">
    <property type="protein sequence ID" value="KGF03588.1"/>
    <property type="molecule type" value="Genomic_DNA"/>
</dbReference>
<dbReference type="GO" id="GO:0008289">
    <property type="term" value="F:lipid binding"/>
    <property type="evidence" value="ECO:0007669"/>
    <property type="project" value="UniProtKB-KW"/>
</dbReference>
<dbReference type="Proteomes" id="UP000029579">
    <property type="component" value="Unassembled WGS sequence"/>
</dbReference>
<dbReference type="Pfam" id="PF02645">
    <property type="entry name" value="DegV"/>
    <property type="match status" value="1"/>
</dbReference>
<dbReference type="AlphaFoldDB" id="A0A095X160"/>
<dbReference type="PROSITE" id="PS51482">
    <property type="entry name" value="DEGV"/>
    <property type="match status" value="1"/>
</dbReference>
<dbReference type="Gene3D" id="3.40.50.10170">
    <property type="match status" value="1"/>
</dbReference>
<organism evidence="2 3">
    <name type="scientific">Anaerococcus lactolyticus S7-1-13</name>
    <dbReference type="NCBI Taxonomy" id="1284686"/>
    <lineage>
        <taxon>Bacteria</taxon>
        <taxon>Bacillati</taxon>
        <taxon>Bacillota</taxon>
        <taxon>Tissierellia</taxon>
        <taxon>Tissierellales</taxon>
        <taxon>Peptoniphilaceae</taxon>
        <taxon>Anaerococcus</taxon>
    </lineage>
</organism>
<dbReference type="eggNOG" id="COG1307">
    <property type="taxonomic scope" value="Bacteria"/>
</dbReference>
<dbReference type="InterPro" id="IPR003797">
    <property type="entry name" value="DegV"/>
</dbReference>
<dbReference type="SUPFAM" id="SSF82549">
    <property type="entry name" value="DAK1/DegV-like"/>
    <property type="match status" value="1"/>
</dbReference>
<sequence>MEKIAILTDSASNVKENISEGIFVVPLYVNFENESKKDLLEISPSELFARIDEEKPYTSAPSIEDFREKIKMIWEAGYSKILAIAVSHALSGSYNAMRLALESQDMEYVLIDSLNITMSEGLLVMYAKSLIDKVDDLDQLAKKIGEKIKDTRLIATVSDLKYLIRGGRLSTVEGLIGGTLRINPVLGLDEKGTIKNCKSVMGKKRALNFIVDETKKALQKAEKYYLAIAYGKDKEDIAGIKEKLSDLIEGANLYLEGPVTAVLGTHSGPSVYAVSFLKIK</sequence>
<comment type="caution">
    <text evidence="2">The sequence shown here is derived from an EMBL/GenBank/DDBJ whole genome shotgun (WGS) entry which is preliminary data.</text>
</comment>
<gene>
    <name evidence="2" type="ORF">HMPREF1630_07245</name>
</gene>
<keyword evidence="1" id="KW-0446">Lipid-binding</keyword>
<dbReference type="NCBIfam" id="TIGR00762">
    <property type="entry name" value="DegV"/>
    <property type="match status" value="1"/>
</dbReference>
<dbReference type="InterPro" id="IPR050270">
    <property type="entry name" value="DegV_domain_contain"/>
</dbReference>
<dbReference type="PANTHER" id="PTHR33434">
    <property type="entry name" value="DEGV DOMAIN-CONTAINING PROTEIN DR_1986-RELATED"/>
    <property type="match status" value="1"/>
</dbReference>
<dbReference type="Gene3D" id="3.30.1180.10">
    <property type="match status" value="1"/>
</dbReference>
<protein>
    <submittedName>
        <fullName evidence="2">Fatty acid-binding protein DegV</fullName>
    </submittedName>
</protein>